<comment type="caution">
    <text evidence="2">The sequence shown here is derived from an EMBL/GenBank/DDBJ whole genome shotgun (WGS) entry which is preliminary data.</text>
</comment>
<dbReference type="Proteomes" id="UP001500220">
    <property type="component" value="Unassembled WGS sequence"/>
</dbReference>
<keyword evidence="4" id="KW-1185">Reference proteome</keyword>
<gene>
    <name evidence="1" type="ORF">GCM10009545_17740</name>
    <name evidence="2" type="ORF">GCM10011581_45920</name>
</gene>
<organism evidence="2 3">
    <name type="scientific">Saccharopolyspora thermophila</name>
    <dbReference type="NCBI Taxonomy" id="89367"/>
    <lineage>
        <taxon>Bacteria</taxon>
        <taxon>Bacillati</taxon>
        <taxon>Actinomycetota</taxon>
        <taxon>Actinomycetes</taxon>
        <taxon>Pseudonocardiales</taxon>
        <taxon>Pseudonocardiaceae</taxon>
        <taxon>Saccharopolyspora</taxon>
    </lineage>
</organism>
<evidence type="ECO:0000313" key="2">
    <source>
        <dbReference type="EMBL" id="GGJ03681.1"/>
    </source>
</evidence>
<protein>
    <submittedName>
        <fullName evidence="2">Uncharacterized protein</fullName>
    </submittedName>
</protein>
<dbReference type="RefSeq" id="WP_188991107.1">
    <property type="nucleotide sequence ID" value="NZ_BAAAHC010000007.1"/>
</dbReference>
<reference evidence="2" key="3">
    <citation type="submission" date="2020-09" db="EMBL/GenBank/DDBJ databases">
        <authorList>
            <person name="Sun Q."/>
            <person name="Zhou Y."/>
        </authorList>
    </citation>
    <scope>NUCLEOTIDE SEQUENCE</scope>
    <source>
        <strain evidence="2">CGMCC 4.7206</strain>
    </source>
</reference>
<dbReference type="Proteomes" id="UP000597989">
    <property type="component" value="Unassembled WGS sequence"/>
</dbReference>
<dbReference type="AlphaFoldDB" id="A0A917K7N8"/>
<evidence type="ECO:0000313" key="3">
    <source>
        <dbReference type="Proteomes" id="UP000597989"/>
    </source>
</evidence>
<name>A0A917K7N8_9PSEU</name>
<dbReference type="EMBL" id="BMMT01000022">
    <property type="protein sequence ID" value="GGJ03681.1"/>
    <property type="molecule type" value="Genomic_DNA"/>
</dbReference>
<sequence length="64" mass="7129">MNVEEIKAQLSAIPEQILDEIVGPLMEIENKFEQHYIHIRMLTHGSNDPGGSVTEMLGLLAQAK</sequence>
<evidence type="ECO:0000313" key="1">
    <source>
        <dbReference type="EMBL" id="GAA0516095.1"/>
    </source>
</evidence>
<evidence type="ECO:0000313" key="4">
    <source>
        <dbReference type="Proteomes" id="UP001500220"/>
    </source>
</evidence>
<proteinExistence type="predicted"/>
<accession>A0A917K7N8</accession>
<dbReference type="EMBL" id="BAAAHC010000007">
    <property type="protein sequence ID" value="GAA0516095.1"/>
    <property type="molecule type" value="Genomic_DNA"/>
</dbReference>
<reference evidence="1 4" key="2">
    <citation type="journal article" date="2019" name="Int. J. Syst. Evol. Microbiol.">
        <title>The Global Catalogue of Microorganisms (GCM) 10K type strain sequencing project: providing services to taxonomists for standard genome sequencing and annotation.</title>
        <authorList>
            <consortium name="The Broad Institute Genomics Platform"/>
            <consortium name="The Broad Institute Genome Sequencing Center for Infectious Disease"/>
            <person name="Wu L."/>
            <person name="Ma J."/>
        </authorList>
    </citation>
    <scope>NUCLEOTIDE SEQUENCE [LARGE SCALE GENOMIC DNA]</scope>
    <source>
        <strain evidence="1 4">JCM 10664</strain>
    </source>
</reference>
<reference evidence="2 3" key="1">
    <citation type="journal article" date="2014" name="Int. J. Syst. Evol. Microbiol.">
        <title>Complete genome sequence of Corynebacterium casei LMG S-19264T (=DSM 44701T), isolated from a smear-ripened cheese.</title>
        <authorList>
            <consortium name="US DOE Joint Genome Institute (JGI-PGF)"/>
            <person name="Walter F."/>
            <person name="Albersmeier A."/>
            <person name="Kalinowski J."/>
            <person name="Ruckert C."/>
        </authorList>
    </citation>
    <scope>NUCLEOTIDE SEQUENCE [LARGE SCALE GENOMIC DNA]</scope>
    <source>
        <strain evidence="2 3">CGMCC 4.7206</strain>
    </source>
</reference>
<reference evidence="1" key="4">
    <citation type="submission" date="2023-12" db="EMBL/GenBank/DDBJ databases">
        <authorList>
            <person name="Sun Q."/>
            <person name="Inoue M."/>
        </authorList>
    </citation>
    <scope>NUCLEOTIDE SEQUENCE</scope>
    <source>
        <strain evidence="1">JCM 10664</strain>
    </source>
</reference>